<protein>
    <submittedName>
        <fullName evidence="1">Uncharacterized protein</fullName>
    </submittedName>
</protein>
<gene>
    <name evidence="1" type="ORF">FNV44_00980</name>
</gene>
<sequence>MANKDTYQLWVETRKLDEVFEFIKECSRKLVTQKEMCKHLGITQDTFTRLKRKYPEIEKAQFEAKINLKMDLTGALYKRAIGYDVTEETQHIDDAGKTRAPRRKIVRTTRHIPADKYSAVYLLTKHFGREYSDKAYELKILEEKIKASKEEWTIDDIITTKNIKYKKMVSIQIFSGMNLLNILVS</sequence>
<reference evidence="1 2" key="1">
    <citation type="submission" date="2019-07" db="EMBL/GenBank/DDBJ databases">
        <title>Genome sequence of Acholeplasma laidlawii strain with increased resistance to erythromycin.</title>
        <authorList>
            <person name="Medvedeva E.S."/>
            <person name="Baranova N.B."/>
            <person name="Siniagina M.N."/>
            <person name="Mouzykantov A."/>
            <person name="Chernova O.A."/>
            <person name="Chernov V.M."/>
        </authorList>
    </citation>
    <scope>NUCLEOTIDE SEQUENCE [LARGE SCALE GENOMIC DNA]</scope>
    <source>
        <strain evidence="1 2">PG8REry</strain>
    </source>
</reference>
<dbReference type="RefSeq" id="WP_012242872.1">
    <property type="nucleotide sequence ID" value="NZ_JACAOE010000001.1"/>
</dbReference>
<comment type="caution">
    <text evidence="1">The sequence shown here is derived from an EMBL/GenBank/DDBJ whole genome shotgun (WGS) entry which is preliminary data.</text>
</comment>
<dbReference type="Proteomes" id="UP000315938">
    <property type="component" value="Unassembled WGS sequence"/>
</dbReference>
<accession>A0A553IHG3</accession>
<dbReference type="EMBL" id="VKID01000001">
    <property type="protein sequence ID" value="TRX99645.1"/>
    <property type="molecule type" value="Genomic_DNA"/>
</dbReference>
<name>A0A553IHG3_ACHLA</name>
<proteinExistence type="predicted"/>
<organism evidence="1 2">
    <name type="scientific">Acholeplasma laidlawii</name>
    <dbReference type="NCBI Taxonomy" id="2148"/>
    <lineage>
        <taxon>Bacteria</taxon>
        <taxon>Bacillati</taxon>
        <taxon>Mycoplasmatota</taxon>
        <taxon>Mollicutes</taxon>
        <taxon>Acholeplasmatales</taxon>
        <taxon>Acholeplasmataceae</taxon>
        <taxon>Acholeplasma</taxon>
    </lineage>
</organism>
<evidence type="ECO:0000313" key="1">
    <source>
        <dbReference type="EMBL" id="TRX99645.1"/>
    </source>
</evidence>
<dbReference type="AlphaFoldDB" id="A0A553IHG3"/>
<evidence type="ECO:0000313" key="2">
    <source>
        <dbReference type="Proteomes" id="UP000315938"/>
    </source>
</evidence>
<dbReference type="GeneID" id="41339079"/>